<keyword evidence="3" id="KW-1185">Reference proteome</keyword>
<evidence type="ECO:0000256" key="1">
    <source>
        <dbReference type="SAM" id="Phobius"/>
    </source>
</evidence>
<feature type="transmembrane region" description="Helical" evidence="1">
    <location>
        <begin position="200"/>
        <end position="219"/>
    </location>
</feature>
<sequence length="538" mass="60338">MLRTLNTILQLQVSSIANRLIYYVQKLPLIGGLVGDTAYSRAGLKRAGAIAALLLSILWGFLASMLYIGLVIYIPVVTLGTDLAPERQLNLFWHIFFIITFIIAGVSSARILEPKRSKYIAVKLLRLPATRYMRATLGYKYITMFVYLLTAVLLFSSLLGAPMVQGIRLTAAAVMWRIACEYFHYWLFRRTGSVLIKNNIVVWTVIFIGYAAAFAPLLFEWAPAWGAPLTSAMLLYVICMLLGVFAGVVLFWRIDYTDAVDAATKRDDPLLDLGRMMADAQQTAVKAKDSDYSQEVLNDSRKSFEKKEGYDYINAIFFSRHKSLIRQPLYKRLVILAALGAALILAGFLYREPMAAAASNIGVLLPGLILIMAYLTVGEQLCKVLFFHCDLKLLRQSFYRQDAAKHFRIRLIKILGMNLLLAAVLAVVLTLATIAAGGLTTAADLVYLWVSAFSLALFFSVHHLFLYYIFQPYTTELNTKNPFFYLFSWIVSSIFVLSISLRPDPAVFSMSTAAIALIYLVAALPLVRKYASRTFRVK</sequence>
<comment type="caution">
    <text evidence="2">The sequence shown here is derived from an EMBL/GenBank/DDBJ whole genome shotgun (WGS) entry which is preliminary data.</text>
</comment>
<feature type="transmembrane region" description="Helical" evidence="1">
    <location>
        <begin position="507"/>
        <end position="527"/>
    </location>
</feature>
<evidence type="ECO:0008006" key="4">
    <source>
        <dbReference type="Google" id="ProtNLM"/>
    </source>
</evidence>
<feature type="transmembrane region" description="Helical" evidence="1">
    <location>
        <begin position="51"/>
        <end position="76"/>
    </location>
</feature>
<feature type="transmembrane region" description="Helical" evidence="1">
    <location>
        <begin position="415"/>
        <end position="440"/>
    </location>
</feature>
<proteinExistence type="predicted"/>
<dbReference type="RefSeq" id="WP_251584265.1">
    <property type="nucleotide sequence ID" value="NZ_JBHTKX010000007.1"/>
</dbReference>
<feature type="transmembrane region" description="Helical" evidence="1">
    <location>
        <begin position="91"/>
        <end position="112"/>
    </location>
</feature>
<dbReference type="Proteomes" id="UP001597169">
    <property type="component" value="Unassembled WGS sequence"/>
</dbReference>
<evidence type="ECO:0000313" key="3">
    <source>
        <dbReference type="Proteomes" id="UP001597169"/>
    </source>
</evidence>
<keyword evidence="1" id="KW-0472">Membrane</keyword>
<evidence type="ECO:0000313" key="2">
    <source>
        <dbReference type="EMBL" id="MFD1131125.1"/>
    </source>
</evidence>
<feature type="transmembrane region" description="Helical" evidence="1">
    <location>
        <begin position="231"/>
        <end position="252"/>
    </location>
</feature>
<feature type="transmembrane region" description="Helical" evidence="1">
    <location>
        <begin position="167"/>
        <end position="188"/>
    </location>
</feature>
<name>A0ABW3PYL3_9BACL</name>
<dbReference type="EMBL" id="JBHTKX010000007">
    <property type="protein sequence ID" value="MFD1131125.1"/>
    <property type="molecule type" value="Genomic_DNA"/>
</dbReference>
<feature type="transmembrane region" description="Helical" evidence="1">
    <location>
        <begin position="446"/>
        <end position="470"/>
    </location>
</feature>
<keyword evidence="1" id="KW-1133">Transmembrane helix</keyword>
<reference evidence="3" key="1">
    <citation type="journal article" date="2019" name="Int. J. Syst. Evol. Microbiol.">
        <title>The Global Catalogue of Microorganisms (GCM) 10K type strain sequencing project: providing services to taxonomists for standard genome sequencing and annotation.</title>
        <authorList>
            <consortium name="The Broad Institute Genomics Platform"/>
            <consortium name="The Broad Institute Genome Sequencing Center for Infectious Disease"/>
            <person name="Wu L."/>
            <person name="Ma J."/>
        </authorList>
    </citation>
    <scope>NUCLEOTIDE SEQUENCE [LARGE SCALE GENOMIC DNA]</scope>
    <source>
        <strain evidence="3">CCUG 53519</strain>
    </source>
</reference>
<protein>
    <recommendedName>
        <fullName evidence="4">ABC-2 type transport system permease protein</fullName>
    </recommendedName>
</protein>
<gene>
    <name evidence="2" type="ORF">ACFQ3J_23670</name>
</gene>
<keyword evidence="1" id="KW-0812">Transmembrane</keyword>
<organism evidence="2 3">
    <name type="scientific">Paenibacillus provencensis</name>
    <dbReference type="NCBI Taxonomy" id="441151"/>
    <lineage>
        <taxon>Bacteria</taxon>
        <taxon>Bacillati</taxon>
        <taxon>Bacillota</taxon>
        <taxon>Bacilli</taxon>
        <taxon>Bacillales</taxon>
        <taxon>Paenibacillaceae</taxon>
        <taxon>Paenibacillus</taxon>
    </lineage>
</organism>
<feature type="transmembrane region" description="Helical" evidence="1">
    <location>
        <begin position="141"/>
        <end position="161"/>
    </location>
</feature>
<feature type="transmembrane region" description="Helical" evidence="1">
    <location>
        <begin position="356"/>
        <end position="377"/>
    </location>
</feature>
<feature type="transmembrane region" description="Helical" evidence="1">
    <location>
        <begin position="482"/>
        <end position="501"/>
    </location>
</feature>
<feature type="transmembrane region" description="Helical" evidence="1">
    <location>
        <begin position="329"/>
        <end position="350"/>
    </location>
</feature>
<accession>A0ABW3PYL3</accession>